<dbReference type="InterPro" id="IPR003439">
    <property type="entry name" value="ABC_transporter-like_ATP-bd"/>
</dbReference>
<dbReference type="Proteomes" id="UP000693892">
    <property type="component" value="Unassembled WGS sequence"/>
</dbReference>
<dbReference type="InterPro" id="IPR017871">
    <property type="entry name" value="ABC_transporter-like_CS"/>
</dbReference>
<keyword evidence="3" id="KW-0813">Transport</keyword>
<evidence type="ECO:0000256" key="6">
    <source>
        <dbReference type="SAM" id="MobiDB-lite"/>
    </source>
</evidence>
<protein>
    <submittedName>
        <fullName evidence="8">Oligopeptide transport ATP-binding protein OppD</fullName>
    </submittedName>
</protein>
<comment type="subcellular location">
    <subcellularLocation>
        <location evidence="1">Cell membrane</location>
        <topology evidence="1">Peripheral membrane protein</topology>
    </subcellularLocation>
</comment>
<evidence type="ECO:0000313" key="8">
    <source>
        <dbReference type="EMBL" id="CAG7612548.1"/>
    </source>
</evidence>
<keyword evidence="8" id="KW-0067">ATP-binding</keyword>
<dbReference type="RefSeq" id="WP_218115190.1">
    <property type="nucleotide sequence ID" value="NZ_CAJVAP010000016.1"/>
</dbReference>
<dbReference type="InterPro" id="IPR050388">
    <property type="entry name" value="ABC_Ni/Peptide_Import"/>
</dbReference>
<gene>
    <name evidence="8" type="primary">oppD_2</name>
    <name evidence="8" type="ORF">LEUCIP111803_01579</name>
</gene>
<comment type="similarity">
    <text evidence="2">Belongs to the ABC transporter superfamily.</text>
</comment>
<reference evidence="8" key="1">
    <citation type="submission" date="2021-06" db="EMBL/GenBank/DDBJ databases">
        <authorList>
            <person name="Criscuolo A."/>
        </authorList>
    </citation>
    <scope>NUCLEOTIDE SEQUENCE</scope>
    <source>
        <strain evidence="8">CIP111803</strain>
    </source>
</reference>
<dbReference type="PROSITE" id="PS50893">
    <property type="entry name" value="ABC_TRANSPORTER_2"/>
    <property type="match status" value="1"/>
</dbReference>
<keyword evidence="9" id="KW-1185">Reference proteome</keyword>
<feature type="compositionally biased region" description="Low complexity" evidence="6">
    <location>
        <begin position="270"/>
        <end position="289"/>
    </location>
</feature>
<feature type="domain" description="ABC transporter" evidence="7">
    <location>
        <begin position="6"/>
        <end position="256"/>
    </location>
</feature>
<organism evidence="8 9">
    <name type="scientific">Leucobacter soli</name>
    <dbReference type="NCBI Taxonomy" id="2812850"/>
    <lineage>
        <taxon>Bacteria</taxon>
        <taxon>Bacillati</taxon>
        <taxon>Actinomycetota</taxon>
        <taxon>Actinomycetes</taxon>
        <taxon>Micrococcales</taxon>
        <taxon>Microbacteriaceae</taxon>
        <taxon>Leucobacter</taxon>
    </lineage>
</organism>
<keyword evidence="8" id="KW-0547">Nucleotide-binding</keyword>
<dbReference type="SMART" id="SM00382">
    <property type="entry name" value="AAA"/>
    <property type="match status" value="1"/>
</dbReference>
<dbReference type="InterPro" id="IPR003593">
    <property type="entry name" value="AAA+_ATPase"/>
</dbReference>
<dbReference type="PANTHER" id="PTHR43297:SF2">
    <property type="entry name" value="DIPEPTIDE TRANSPORT ATP-BINDING PROTEIN DPPD"/>
    <property type="match status" value="1"/>
</dbReference>
<feature type="region of interest" description="Disordered" evidence="6">
    <location>
        <begin position="262"/>
        <end position="289"/>
    </location>
</feature>
<dbReference type="GO" id="GO:0005886">
    <property type="term" value="C:plasma membrane"/>
    <property type="evidence" value="ECO:0007669"/>
    <property type="project" value="UniProtKB-SubCell"/>
</dbReference>
<accession>A0A916NNF6</accession>
<sequence length="289" mass="30182">MTAPHLFVDDLSVSIGGSELLHGLSFELEAGARLGLIGGSGSGKTLTALAIAGLLPEHAEVTGSVRLRFDDGRVQELIDLDDRGFAALRGDVIGMVFQEPKAALNPLRRLGRQMTESLHLHYSLTRAERHEAALRLAARVGLDDPARIVRAYPHEVSGGQRQRAAIAAAISAGPGLLLADEPTTALDVTVQQGVLRLFREITESDDCSLLFITHNLAVMAEVADRVLVLDAGRIVEQGAVADILAAPTHPVTRALIGAAASEAAPTSEHSSGSAAGPAFEGPPAAGAER</sequence>
<evidence type="ECO:0000256" key="5">
    <source>
        <dbReference type="ARBA" id="ARBA00023136"/>
    </source>
</evidence>
<dbReference type="PANTHER" id="PTHR43297">
    <property type="entry name" value="OLIGOPEPTIDE TRANSPORT ATP-BINDING PROTEIN APPD"/>
    <property type="match status" value="1"/>
</dbReference>
<dbReference type="GO" id="GO:0016887">
    <property type="term" value="F:ATP hydrolysis activity"/>
    <property type="evidence" value="ECO:0007669"/>
    <property type="project" value="InterPro"/>
</dbReference>
<evidence type="ECO:0000313" key="9">
    <source>
        <dbReference type="Proteomes" id="UP000693892"/>
    </source>
</evidence>
<evidence type="ECO:0000256" key="4">
    <source>
        <dbReference type="ARBA" id="ARBA00022475"/>
    </source>
</evidence>
<dbReference type="PROSITE" id="PS00211">
    <property type="entry name" value="ABC_TRANSPORTER_1"/>
    <property type="match status" value="1"/>
</dbReference>
<evidence type="ECO:0000256" key="2">
    <source>
        <dbReference type="ARBA" id="ARBA00005417"/>
    </source>
</evidence>
<dbReference type="Pfam" id="PF00005">
    <property type="entry name" value="ABC_tran"/>
    <property type="match status" value="1"/>
</dbReference>
<keyword evidence="4" id="KW-1003">Cell membrane</keyword>
<keyword evidence="5" id="KW-0472">Membrane</keyword>
<evidence type="ECO:0000256" key="1">
    <source>
        <dbReference type="ARBA" id="ARBA00004202"/>
    </source>
</evidence>
<dbReference type="GO" id="GO:0005524">
    <property type="term" value="F:ATP binding"/>
    <property type="evidence" value="ECO:0007669"/>
    <property type="project" value="UniProtKB-KW"/>
</dbReference>
<dbReference type="AlphaFoldDB" id="A0A916NNF6"/>
<name>A0A916NNF6_9MICO</name>
<comment type="caution">
    <text evidence="8">The sequence shown here is derived from an EMBL/GenBank/DDBJ whole genome shotgun (WGS) entry which is preliminary data.</text>
</comment>
<proteinExistence type="inferred from homology"/>
<evidence type="ECO:0000256" key="3">
    <source>
        <dbReference type="ARBA" id="ARBA00022448"/>
    </source>
</evidence>
<dbReference type="EMBL" id="CAJVAP010000016">
    <property type="protein sequence ID" value="CAG7612548.1"/>
    <property type="molecule type" value="Genomic_DNA"/>
</dbReference>
<evidence type="ECO:0000259" key="7">
    <source>
        <dbReference type="PROSITE" id="PS50893"/>
    </source>
</evidence>